<dbReference type="GO" id="GO:0005829">
    <property type="term" value="C:cytosol"/>
    <property type="evidence" value="ECO:0007669"/>
    <property type="project" value="TreeGrafter"/>
</dbReference>
<dbReference type="KEGG" id="faf:OE104_12340"/>
<evidence type="ECO:0000256" key="3">
    <source>
        <dbReference type="ARBA" id="ARBA00006112"/>
    </source>
</evidence>
<dbReference type="PANTHER" id="PTHR43232">
    <property type="entry name" value="MOLYBDENUM COFACTOR BIOSYNTHESIS PROTEIN B"/>
    <property type="match status" value="1"/>
</dbReference>
<dbReference type="PROSITE" id="PS01078">
    <property type="entry name" value="MOCF_BIOSYNTHESIS_1"/>
    <property type="match status" value="1"/>
</dbReference>
<gene>
    <name evidence="8" type="ORF">OE104_12340</name>
</gene>
<evidence type="ECO:0000313" key="8">
    <source>
        <dbReference type="EMBL" id="WAA09341.1"/>
    </source>
</evidence>
<dbReference type="Gene3D" id="3.40.980.10">
    <property type="entry name" value="MoaB/Mog-like domain"/>
    <property type="match status" value="1"/>
</dbReference>
<dbReference type="EMBL" id="CP106878">
    <property type="protein sequence ID" value="WAA09341.1"/>
    <property type="molecule type" value="Genomic_DNA"/>
</dbReference>
<proteinExistence type="inferred from homology"/>
<keyword evidence="9" id="KW-1185">Reference proteome</keyword>
<organism evidence="8 9">
    <name type="scientific">Fervidibacillus albus</name>
    <dbReference type="NCBI Taxonomy" id="2980026"/>
    <lineage>
        <taxon>Bacteria</taxon>
        <taxon>Bacillati</taxon>
        <taxon>Bacillota</taxon>
        <taxon>Bacilli</taxon>
        <taxon>Bacillales</taxon>
        <taxon>Bacillaceae</taxon>
        <taxon>Fervidibacillus</taxon>
    </lineage>
</organism>
<reference evidence="8" key="1">
    <citation type="submission" date="2022-09" db="EMBL/GenBank/DDBJ databases">
        <title>Complete Genomes of Fervidibacillus albus and Fervidibacillus halotolerans isolated from tidal flat sediments.</title>
        <authorList>
            <person name="Kwon K.K."/>
            <person name="Yang S.-H."/>
            <person name="Park M.J."/>
            <person name="Oh H.-M."/>
        </authorList>
    </citation>
    <scope>NUCLEOTIDE SEQUENCE</scope>
    <source>
        <strain evidence="8">MEBiC13591</strain>
    </source>
</reference>
<dbReference type="CDD" id="cd00886">
    <property type="entry name" value="MogA_MoaB"/>
    <property type="match status" value="1"/>
</dbReference>
<dbReference type="Pfam" id="PF00994">
    <property type="entry name" value="MoCF_biosynth"/>
    <property type="match status" value="1"/>
</dbReference>
<evidence type="ECO:0000256" key="1">
    <source>
        <dbReference type="ARBA" id="ARBA00003487"/>
    </source>
</evidence>
<comment type="pathway">
    <text evidence="2 6">Cofactor biosynthesis; molybdopterin biosynthesis.</text>
</comment>
<dbReference type="InterPro" id="IPR012245">
    <property type="entry name" value="MoaB"/>
</dbReference>
<dbReference type="AlphaFoldDB" id="A0A9E8LUD2"/>
<dbReference type="GO" id="GO:0006777">
    <property type="term" value="P:Mo-molybdopterin cofactor biosynthetic process"/>
    <property type="evidence" value="ECO:0007669"/>
    <property type="project" value="UniProtKB-UniRule"/>
</dbReference>
<dbReference type="PIRSF" id="PIRSF006443">
    <property type="entry name" value="MoaB"/>
    <property type="match status" value="1"/>
</dbReference>
<dbReference type="Proteomes" id="UP001164718">
    <property type="component" value="Chromosome"/>
</dbReference>
<dbReference type="InterPro" id="IPR036425">
    <property type="entry name" value="MoaB/Mog-like_dom_sf"/>
</dbReference>
<name>A0A9E8LUD2_9BACI</name>
<dbReference type="RefSeq" id="WP_275417123.1">
    <property type="nucleotide sequence ID" value="NZ_CP106878.1"/>
</dbReference>
<comment type="similarity">
    <text evidence="3 6">Belongs to the MoaB/Mog family.</text>
</comment>
<dbReference type="PANTHER" id="PTHR43232:SF2">
    <property type="entry name" value="MOLYBDENUM COFACTOR BIOSYNTHESIS PROTEIN B"/>
    <property type="match status" value="1"/>
</dbReference>
<evidence type="ECO:0000256" key="4">
    <source>
        <dbReference type="ARBA" id="ARBA00015262"/>
    </source>
</evidence>
<evidence type="ECO:0000256" key="5">
    <source>
        <dbReference type="ARBA" id="ARBA00023150"/>
    </source>
</evidence>
<evidence type="ECO:0000259" key="7">
    <source>
        <dbReference type="SMART" id="SM00852"/>
    </source>
</evidence>
<protein>
    <recommendedName>
        <fullName evidence="4 6">Molybdenum cofactor biosynthesis protein B</fullName>
    </recommendedName>
</protein>
<feature type="domain" description="MoaB/Mog" evidence="7">
    <location>
        <begin position="16"/>
        <end position="161"/>
    </location>
</feature>
<dbReference type="InterPro" id="IPR001453">
    <property type="entry name" value="MoaB/Mog_dom"/>
</dbReference>
<sequence>MNHCHNKTIINQIRCAIITVSDTRTEQTDHSGHTIRSLLEQEGHSISLYEIIPDEVDQIQKLMETSTHRKDIDAIIINGGTGISQRDVTIEAIRPYFQKELPGFGEIFRYLSYQYDIGSKAILSRAICGVANNRIVFSVPGSTKAVKLAMEKLILPEMKHAVSEIHKDRLKKEDER</sequence>
<evidence type="ECO:0000256" key="6">
    <source>
        <dbReference type="PIRNR" id="PIRNR006443"/>
    </source>
</evidence>
<keyword evidence="5 6" id="KW-0501">Molybdenum cofactor biosynthesis</keyword>
<dbReference type="NCBIfam" id="TIGR00177">
    <property type="entry name" value="molyb_syn"/>
    <property type="match status" value="1"/>
</dbReference>
<comment type="function">
    <text evidence="1 6">May be involved in the biosynthesis of molybdopterin.</text>
</comment>
<dbReference type="FunFam" id="3.40.980.10:FF:000006">
    <property type="entry name" value="Molybdenum cofactor biosynthesis protein B"/>
    <property type="match status" value="1"/>
</dbReference>
<dbReference type="InterPro" id="IPR008284">
    <property type="entry name" value="MoCF_biosynth_CS"/>
</dbReference>
<evidence type="ECO:0000313" key="9">
    <source>
        <dbReference type="Proteomes" id="UP001164718"/>
    </source>
</evidence>
<accession>A0A9E8LUD2</accession>
<dbReference type="SUPFAM" id="SSF53218">
    <property type="entry name" value="Molybdenum cofactor biosynthesis proteins"/>
    <property type="match status" value="1"/>
</dbReference>
<dbReference type="SMART" id="SM00852">
    <property type="entry name" value="MoCF_biosynth"/>
    <property type="match status" value="1"/>
</dbReference>
<evidence type="ECO:0000256" key="2">
    <source>
        <dbReference type="ARBA" id="ARBA00005046"/>
    </source>
</evidence>